<dbReference type="AlphaFoldDB" id="A0A0E9PBH5"/>
<evidence type="ECO:0000313" key="1">
    <source>
        <dbReference type="EMBL" id="JAH01632.1"/>
    </source>
</evidence>
<protein>
    <submittedName>
        <fullName evidence="1">Uncharacterized protein</fullName>
    </submittedName>
</protein>
<proteinExistence type="predicted"/>
<sequence length="51" mass="6415">MLIITCMWKRTLGKWIQCKKASKFCDIFRRAYYLRRFTLLLIPNKMQYFYL</sequence>
<reference evidence="1" key="2">
    <citation type="journal article" date="2015" name="Fish Shellfish Immunol.">
        <title>Early steps in the European eel (Anguilla anguilla)-Vibrio vulnificus interaction in the gills: Role of the RtxA13 toxin.</title>
        <authorList>
            <person name="Callol A."/>
            <person name="Pajuelo D."/>
            <person name="Ebbesson L."/>
            <person name="Teles M."/>
            <person name="MacKenzie S."/>
            <person name="Amaro C."/>
        </authorList>
    </citation>
    <scope>NUCLEOTIDE SEQUENCE</scope>
</reference>
<dbReference type="EMBL" id="GBXM01106945">
    <property type="protein sequence ID" value="JAH01632.1"/>
    <property type="molecule type" value="Transcribed_RNA"/>
</dbReference>
<accession>A0A0E9PBH5</accession>
<organism evidence="1">
    <name type="scientific">Anguilla anguilla</name>
    <name type="common">European freshwater eel</name>
    <name type="synonym">Muraena anguilla</name>
    <dbReference type="NCBI Taxonomy" id="7936"/>
    <lineage>
        <taxon>Eukaryota</taxon>
        <taxon>Metazoa</taxon>
        <taxon>Chordata</taxon>
        <taxon>Craniata</taxon>
        <taxon>Vertebrata</taxon>
        <taxon>Euteleostomi</taxon>
        <taxon>Actinopterygii</taxon>
        <taxon>Neopterygii</taxon>
        <taxon>Teleostei</taxon>
        <taxon>Anguilliformes</taxon>
        <taxon>Anguillidae</taxon>
        <taxon>Anguilla</taxon>
    </lineage>
</organism>
<name>A0A0E9PBH5_ANGAN</name>
<reference evidence="1" key="1">
    <citation type="submission" date="2014-11" db="EMBL/GenBank/DDBJ databases">
        <authorList>
            <person name="Amaro Gonzalez C."/>
        </authorList>
    </citation>
    <scope>NUCLEOTIDE SEQUENCE</scope>
</reference>